<organism evidence="3 4">
    <name type="scientific">Sporolactobacillus kofuensis</name>
    <dbReference type="NCBI Taxonomy" id="269672"/>
    <lineage>
        <taxon>Bacteria</taxon>
        <taxon>Bacillati</taxon>
        <taxon>Bacillota</taxon>
        <taxon>Bacilli</taxon>
        <taxon>Bacillales</taxon>
        <taxon>Sporolactobacillaceae</taxon>
        <taxon>Sporolactobacillus</taxon>
    </lineage>
</organism>
<dbReference type="SUPFAM" id="SSF55874">
    <property type="entry name" value="ATPase domain of HSP90 chaperone/DNA topoisomerase II/histidine kinase"/>
    <property type="match status" value="1"/>
</dbReference>
<feature type="domain" description="Signal transduction histidine kinase internal region" evidence="2">
    <location>
        <begin position="53"/>
        <end position="131"/>
    </location>
</feature>
<reference evidence="4" key="1">
    <citation type="journal article" date="2019" name="Int. J. Syst. Evol. Microbiol.">
        <title>The Global Catalogue of Microorganisms (GCM) 10K type strain sequencing project: providing services to taxonomists for standard genome sequencing and annotation.</title>
        <authorList>
            <consortium name="The Broad Institute Genomics Platform"/>
            <consortium name="The Broad Institute Genome Sequencing Center for Infectious Disease"/>
            <person name="Wu L."/>
            <person name="Ma J."/>
        </authorList>
    </citation>
    <scope>NUCLEOTIDE SEQUENCE [LARGE SCALE GENOMIC DNA]</scope>
    <source>
        <strain evidence="4">CCUG 42001</strain>
    </source>
</reference>
<protein>
    <submittedName>
        <fullName evidence="3">Sensor histidine kinase</fullName>
        <ecNumber evidence="3">2.7.13.3</ecNumber>
    </submittedName>
</protein>
<name>A0ABW1WCP3_9BACL</name>
<dbReference type="InterPro" id="IPR010559">
    <property type="entry name" value="Sig_transdc_His_kin_internal"/>
</dbReference>
<comment type="caution">
    <text evidence="3">The sequence shown here is derived from an EMBL/GenBank/DDBJ whole genome shotgun (WGS) entry which is preliminary data.</text>
</comment>
<keyword evidence="1" id="KW-0472">Membrane</keyword>
<dbReference type="Proteomes" id="UP001596267">
    <property type="component" value="Unassembled WGS sequence"/>
</dbReference>
<proteinExistence type="predicted"/>
<evidence type="ECO:0000259" key="2">
    <source>
        <dbReference type="Pfam" id="PF06580"/>
    </source>
</evidence>
<gene>
    <name evidence="3" type="ORF">ACFP7A_04605</name>
</gene>
<dbReference type="GO" id="GO:0004673">
    <property type="term" value="F:protein histidine kinase activity"/>
    <property type="evidence" value="ECO:0007669"/>
    <property type="project" value="UniProtKB-EC"/>
</dbReference>
<dbReference type="EMBL" id="JBHSTQ010000003">
    <property type="protein sequence ID" value="MFC6385875.1"/>
    <property type="molecule type" value="Genomic_DNA"/>
</dbReference>
<sequence length="245" mass="28824">MFYLFEGLVFTSVLVSILSLFFLLSSPVIEKEINFLELENTKAHLQNKLQESELLQLSRQIQPHFMFNTLNVILSLARLDRKNILVESIESFSKYLRYKYTDKKDLIPFHEELDQVKNYFYIQKLRFGKKLQISVQVEQSELTTGIPPYTLQILVENAFKHALEEKEGVMKLTIILQRIGNWVELRVIDNGDKQLDLQAEHGIGLENIRKRLNLIFDLFTEVSITRIKDEETVARVIWPYMIVED</sequence>
<dbReference type="PANTHER" id="PTHR34220:SF7">
    <property type="entry name" value="SENSOR HISTIDINE KINASE YPDA"/>
    <property type="match status" value="1"/>
</dbReference>
<dbReference type="PANTHER" id="PTHR34220">
    <property type="entry name" value="SENSOR HISTIDINE KINASE YPDA"/>
    <property type="match status" value="1"/>
</dbReference>
<dbReference type="EC" id="2.7.13.3" evidence="3"/>
<keyword evidence="1" id="KW-0812">Transmembrane</keyword>
<dbReference type="InterPro" id="IPR036890">
    <property type="entry name" value="HATPase_C_sf"/>
</dbReference>
<evidence type="ECO:0000313" key="4">
    <source>
        <dbReference type="Proteomes" id="UP001596267"/>
    </source>
</evidence>
<dbReference type="RefSeq" id="WP_253052483.1">
    <property type="nucleotide sequence ID" value="NZ_JAMXWN010000002.1"/>
</dbReference>
<keyword evidence="3" id="KW-0418">Kinase</keyword>
<keyword evidence="3" id="KW-0808">Transferase</keyword>
<accession>A0ABW1WCP3</accession>
<keyword evidence="1" id="KW-1133">Transmembrane helix</keyword>
<feature type="transmembrane region" description="Helical" evidence="1">
    <location>
        <begin position="7"/>
        <end position="29"/>
    </location>
</feature>
<dbReference type="Pfam" id="PF06580">
    <property type="entry name" value="His_kinase"/>
    <property type="match status" value="1"/>
</dbReference>
<dbReference type="Gene3D" id="3.30.565.10">
    <property type="entry name" value="Histidine kinase-like ATPase, C-terminal domain"/>
    <property type="match status" value="1"/>
</dbReference>
<keyword evidence="4" id="KW-1185">Reference proteome</keyword>
<dbReference type="InterPro" id="IPR050640">
    <property type="entry name" value="Bact_2-comp_sensor_kinase"/>
</dbReference>
<evidence type="ECO:0000313" key="3">
    <source>
        <dbReference type="EMBL" id="MFC6385875.1"/>
    </source>
</evidence>
<evidence type="ECO:0000256" key="1">
    <source>
        <dbReference type="SAM" id="Phobius"/>
    </source>
</evidence>